<keyword evidence="5 6" id="KW-0472">Membrane</keyword>
<organism evidence="7 8">
    <name type="scientific">Holospora curviuscula</name>
    <dbReference type="NCBI Taxonomy" id="1082868"/>
    <lineage>
        <taxon>Bacteria</taxon>
        <taxon>Pseudomonadati</taxon>
        <taxon>Pseudomonadota</taxon>
        <taxon>Alphaproteobacteria</taxon>
        <taxon>Holosporales</taxon>
        <taxon>Holosporaceae</taxon>
        <taxon>Holospora</taxon>
    </lineage>
</organism>
<dbReference type="Pfam" id="PF03739">
    <property type="entry name" value="LptF_LptG"/>
    <property type="match status" value="1"/>
</dbReference>
<evidence type="ECO:0000256" key="4">
    <source>
        <dbReference type="ARBA" id="ARBA00022989"/>
    </source>
</evidence>
<comment type="subcellular location">
    <subcellularLocation>
        <location evidence="1">Cell membrane</location>
        <topology evidence="1">Multi-pass membrane protein</topology>
    </subcellularLocation>
</comment>
<dbReference type="GO" id="GO:0015920">
    <property type="term" value="P:lipopolysaccharide transport"/>
    <property type="evidence" value="ECO:0007669"/>
    <property type="project" value="TreeGrafter"/>
</dbReference>
<evidence type="ECO:0000313" key="8">
    <source>
        <dbReference type="Proteomes" id="UP000239425"/>
    </source>
</evidence>
<dbReference type="InterPro" id="IPR005495">
    <property type="entry name" value="LptG/LptF_permease"/>
</dbReference>
<feature type="transmembrane region" description="Helical" evidence="6">
    <location>
        <begin position="109"/>
        <end position="132"/>
    </location>
</feature>
<keyword evidence="4 6" id="KW-1133">Transmembrane helix</keyword>
<dbReference type="PANTHER" id="PTHR33529">
    <property type="entry name" value="SLR0882 PROTEIN-RELATED"/>
    <property type="match status" value="1"/>
</dbReference>
<dbReference type="RefSeq" id="WP_165780640.1">
    <property type="nucleotide sequence ID" value="NZ_PHHC01000078.1"/>
</dbReference>
<keyword evidence="8" id="KW-1185">Reference proteome</keyword>
<feature type="transmembrane region" description="Helical" evidence="6">
    <location>
        <begin position="72"/>
        <end position="89"/>
    </location>
</feature>
<proteinExistence type="predicted"/>
<feature type="transmembrane region" description="Helical" evidence="6">
    <location>
        <begin position="18"/>
        <end position="40"/>
    </location>
</feature>
<reference evidence="7 8" key="1">
    <citation type="submission" date="2017-11" db="EMBL/GenBank/DDBJ databases">
        <title>Comparative genomic analysis of Holospora spp., intranuclear symbionts of paramecia.</title>
        <authorList>
            <person name="Garushyants S.K."/>
            <person name="Beliavskaya A."/>
            <person name="Malko D.B."/>
            <person name="Logacheva M.D."/>
            <person name="Rautian M.S."/>
            <person name="Gelfand M.S."/>
        </authorList>
    </citation>
    <scope>NUCLEOTIDE SEQUENCE [LARGE SCALE GENOMIC DNA]</scope>
    <source>
        <strain evidence="8">02AZ16</strain>
    </source>
</reference>
<comment type="caution">
    <text evidence="7">The sequence shown here is derived from an EMBL/GenBank/DDBJ whole genome shotgun (WGS) entry which is preliminary data.</text>
</comment>
<feature type="transmembrane region" description="Helical" evidence="6">
    <location>
        <begin position="336"/>
        <end position="358"/>
    </location>
</feature>
<sequence>MGIKQFGEIISLQRFQKYIFYAVFKYTLAFFLGLNGLSWFAQFFKISKGISGGASLTGIAFLSLVSLIPMSYYLLSIALILACVYRYMSLIQDKERDVFYSSGIEPWSLAWPSVKIVLYLIILLYGVSFWGGQKIASYIQRREQQLKQVLPHHWLTPGVFFSIGNATLYIHNKRVDGTLEGILLHEQKFKRTLVFSGKYGNISQDGQDLVFKLYNGTCHIVPQRVGKAPHVMSFKTYIVRVPHQKKILLTTPKPQGLTLNALWKRIQGADPKFPWIRELYTRCVFPLWMLPNVLWITWVTLTSQSVRVGLYYRYGLLFFGLMVLQAVPLAVVYTSFFWAICLHTVGCIPGILWIKLILQNRTGTPHDFYDS</sequence>
<accession>A0A2S5RAM9</accession>
<evidence type="ECO:0000256" key="2">
    <source>
        <dbReference type="ARBA" id="ARBA00022475"/>
    </source>
</evidence>
<feature type="transmembrane region" description="Helical" evidence="6">
    <location>
        <begin position="311"/>
        <end position="330"/>
    </location>
</feature>
<evidence type="ECO:0000256" key="6">
    <source>
        <dbReference type="SAM" id="Phobius"/>
    </source>
</evidence>
<evidence type="ECO:0000313" key="7">
    <source>
        <dbReference type="EMBL" id="PPE04175.1"/>
    </source>
</evidence>
<evidence type="ECO:0000256" key="3">
    <source>
        <dbReference type="ARBA" id="ARBA00022692"/>
    </source>
</evidence>
<dbReference type="GO" id="GO:0043190">
    <property type="term" value="C:ATP-binding cassette (ABC) transporter complex"/>
    <property type="evidence" value="ECO:0007669"/>
    <property type="project" value="TreeGrafter"/>
</dbReference>
<dbReference type="PANTHER" id="PTHR33529:SF6">
    <property type="entry name" value="YJGP_YJGQ FAMILY PERMEASE"/>
    <property type="match status" value="1"/>
</dbReference>
<dbReference type="Proteomes" id="UP000239425">
    <property type="component" value="Unassembled WGS sequence"/>
</dbReference>
<gene>
    <name evidence="7" type="ORF">HCUR_00366</name>
</gene>
<dbReference type="AlphaFoldDB" id="A0A2S5RAM9"/>
<keyword evidence="3 6" id="KW-0812">Transmembrane</keyword>
<dbReference type="EMBL" id="PHHC01000078">
    <property type="protein sequence ID" value="PPE04175.1"/>
    <property type="molecule type" value="Genomic_DNA"/>
</dbReference>
<feature type="transmembrane region" description="Helical" evidence="6">
    <location>
        <begin position="46"/>
        <end position="65"/>
    </location>
</feature>
<name>A0A2S5RAM9_9PROT</name>
<evidence type="ECO:0000256" key="1">
    <source>
        <dbReference type="ARBA" id="ARBA00004651"/>
    </source>
</evidence>
<evidence type="ECO:0000256" key="5">
    <source>
        <dbReference type="ARBA" id="ARBA00023136"/>
    </source>
</evidence>
<keyword evidence="2" id="KW-1003">Cell membrane</keyword>
<protein>
    <submittedName>
        <fullName evidence="7">Putative permease YjgP/YjgQ family protein</fullName>
    </submittedName>
</protein>